<evidence type="ECO:0000313" key="2">
    <source>
        <dbReference type="Proteomes" id="UP000616608"/>
    </source>
</evidence>
<evidence type="ECO:0000313" key="1">
    <source>
        <dbReference type="EMBL" id="GGG20897.1"/>
    </source>
</evidence>
<proteinExistence type="predicted"/>
<comment type="caution">
    <text evidence="1">The sequence shown here is derived from an EMBL/GenBank/DDBJ whole genome shotgun (WGS) entry which is preliminary data.</text>
</comment>
<organism evidence="1 2">
    <name type="scientific">Lysinibacillus alkalisoli</name>
    <dbReference type="NCBI Taxonomy" id="1911548"/>
    <lineage>
        <taxon>Bacteria</taxon>
        <taxon>Bacillati</taxon>
        <taxon>Bacillota</taxon>
        <taxon>Bacilli</taxon>
        <taxon>Bacillales</taxon>
        <taxon>Bacillaceae</taxon>
        <taxon>Lysinibacillus</taxon>
    </lineage>
</organism>
<dbReference type="Proteomes" id="UP000616608">
    <property type="component" value="Unassembled WGS sequence"/>
</dbReference>
<reference evidence="1" key="2">
    <citation type="submission" date="2020-09" db="EMBL/GenBank/DDBJ databases">
        <authorList>
            <person name="Sun Q."/>
            <person name="Zhou Y."/>
        </authorList>
    </citation>
    <scope>NUCLEOTIDE SEQUENCE</scope>
    <source>
        <strain evidence="1">CGMCC 1.15760</strain>
    </source>
</reference>
<keyword evidence="2" id="KW-1185">Reference proteome</keyword>
<reference evidence="1" key="1">
    <citation type="journal article" date="2014" name="Int. J. Syst. Evol. Microbiol.">
        <title>Complete genome sequence of Corynebacterium casei LMG S-19264T (=DSM 44701T), isolated from a smear-ripened cheese.</title>
        <authorList>
            <consortium name="US DOE Joint Genome Institute (JGI-PGF)"/>
            <person name="Walter F."/>
            <person name="Albersmeier A."/>
            <person name="Kalinowski J."/>
            <person name="Ruckert C."/>
        </authorList>
    </citation>
    <scope>NUCLEOTIDE SEQUENCE</scope>
    <source>
        <strain evidence="1">CGMCC 1.15760</strain>
    </source>
</reference>
<sequence length="471" mass="53645">MKFAVGFFAVLASLIGGMLFFQYQTYSTDLELGNGNFYYSQEIEIVYRDNSLDIRHHFKGLPNQRVDLIWPENIHNPDCLISGKNSCNRIDEDLTHMKVGETKTQSVSYVIPIDGGLSQTKLLKNIFATLKNGEVSYSVVHISTDKALSGSWISGLPLVGEQQLSLVNNVMFSGEGPVNQLYWTVNPMAMQKQTAHYTIYGNETPTPAFLASIDGVVKEKGHLAIVKDGNFINEETNEFLFLQAYDVDTIENQIIIKQIKQQYNMKKAPAWLQDIIVTINANKTIGSDKAQQVLAQLKEETTDAQYDDFAKHIRDLKGETITLAIMDEQLEAVFGMPTHYFEQNDASETVFPLLFSDERAVYVNDFEKEDVKVIIKDEHIYYTADTLLTHLGYSAEEGDKGYYVNNEQNAYRFPRLPGFYVHNQTRHDVKSEPIIKVADQYLIEESWLQRIFNIELEKNEGSIRIHSNEGK</sequence>
<dbReference type="RefSeq" id="WP_188614334.1">
    <property type="nucleotide sequence ID" value="NZ_BMJT01000004.1"/>
</dbReference>
<evidence type="ECO:0008006" key="3">
    <source>
        <dbReference type="Google" id="ProtNLM"/>
    </source>
</evidence>
<dbReference type="AlphaFoldDB" id="A0A917G377"/>
<dbReference type="EMBL" id="BMJT01000004">
    <property type="protein sequence ID" value="GGG20897.1"/>
    <property type="molecule type" value="Genomic_DNA"/>
</dbReference>
<protein>
    <recommendedName>
        <fullName evidence="3">RNA polymerase II</fullName>
    </recommendedName>
</protein>
<gene>
    <name evidence="1" type="ORF">GCM10007425_14170</name>
</gene>
<name>A0A917G377_9BACI</name>
<accession>A0A917G377</accession>